<evidence type="ECO:0000313" key="1">
    <source>
        <dbReference type="EMBL" id="OUD15286.1"/>
    </source>
</evidence>
<name>A0A251XB34_9GAMM</name>
<evidence type="ECO:0000313" key="2">
    <source>
        <dbReference type="Proteomes" id="UP000194798"/>
    </source>
</evidence>
<dbReference type="EMBL" id="MSLT01000006">
    <property type="protein sequence ID" value="OUD15286.1"/>
    <property type="molecule type" value="Genomic_DNA"/>
</dbReference>
<dbReference type="Pfam" id="PF04305">
    <property type="entry name" value="DUF455"/>
    <property type="match status" value="1"/>
</dbReference>
<dbReference type="PANTHER" id="PTHR42782:SF4">
    <property type="entry name" value="DUF455 DOMAIN-CONTAINING PROTEIN"/>
    <property type="match status" value="1"/>
</dbReference>
<dbReference type="InterPro" id="IPR007402">
    <property type="entry name" value="DUF455"/>
</dbReference>
<dbReference type="SUPFAM" id="SSF47240">
    <property type="entry name" value="Ferritin-like"/>
    <property type="match status" value="1"/>
</dbReference>
<keyword evidence="2" id="KW-1185">Reference proteome</keyword>
<comment type="caution">
    <text evidence="1">The sequence shown here is derived from an EMBL/GenBank/DDBJ whole genome shotgun (WGS) entry which is preliminary data.</text>
</comment>
<dbReference type="PIRSF" id="PIRSF012318">
    <property type="entry name" value="UCP012318"/>
    <property type="match status" value="1"/>
</dbReference>
<proteinExistence type="predicted"/>
<sequence length="272" mass="31068">MDCSDLFSQAHRCLMSQTAHEKTYLTLLSAQAWQLNHLTLTPPPLPPQHIHQPGHPSTLQLVDPKTVPRRRLGTLHGQAALLHALAHIEFNAINLAWDAVYRFRDLPRAYYDDWVKVAYEEAFHFKLLQRQLQHFSLDYGDLPAHNGLWEMAIATETDPLLRMALVPRLLEARGLDATPSLIHRLKTQKNNALAAILDIILHDEIGHVAIGSRWFCYLCQQRGLPPESTFYQLLKKHFTGQLRPPFNHAARLAAGFSEAELAQLAHWERDKV</sequence>
<dbReference type="InterPro" id="IPR011197">
    <property type="entry name" value="UCP012318"/>
</dbReference>
<reference evidence="1 2" key="1">
    <citation type="submission" date="2016-12" db="EMBL/GenBank/DDBJ databases">
        <title>Thioflexothrix psekupsii D3 genome sequencing and assembly.</title>
        <authorList>
            <person name="Fomenkov A."/>
            <person name="Vincze T."/>
            <person name="Grabovich M."/>
            <person name="Anton B.P."/>
            <person name="Dubinina G."/>
            <person name="Orlova M."/>
            <person name="Belousova E."/>
            <person name="Roberts R.J."/>
        </authorList>
    </citation>
    <scope>NUCLEOTIDE SEQUENCE [LARGE SCALE GENOMIC DNA]</scope>
    <source>
        <strain evidence="1">D3</strain>
    </source>
</reference>
<dbReference type="CDD" id="cd00657">
    <property type="entry name" value="Ferritin_like"/>
    <property type="match status" value="1"/>
</dbReference>
<dbReference type="InterPro" id="IPR009078">
    <property type="entry name" value="Ferritin-like_SF"/>
</dbReference>
<accession>A0A251XB34</accession>
<evidence type="ECO:0008006" key="3">
    <source>
        <dbReference type="Google" id="ProtNLM"/>
    </source>
</evidence>
<organism evidence="1 2">
    <name type="scientific">Thioflexithrix psekupsensis</name>
    <dbReference type="NCBI Taxonomy" id="1570016"/>
    <lineage>
        <taxon>Bacteria</taxon>
        <taxon>Pseudomonadati</taxon>
        <taxon>Pseudomonadota</taxon>
        <taxon>Gammaproteobacteria</taxon>
        <taxon>Thiotrichales</taxon>
        <taxon>Thioflexithrix</taxon>
    </lineage>
</organism>
<protein>
    <recommendedName>
        <fullName evidence="3">Rhamnosyltransferase</fullName>
    </recommendedName>
</protein>
<dbReference type="PANTHER" id="PTHR42782">
    <property type="entry name" value="SI:CH73-314G15.3"/>
    <property type="match status" value="1"/>
</dbReference>
<dbReference type="RefSeq" id="WP_245391502.1">
    <property type="nucleotide sequence ID" value="NZ_MSLT01000006.1"/>
</dbReference>
<dbReference type="AlphaFoldDB" id="A0A251XB34"/>
<dbReference type="Proteomes" id="UP000194798">
    <property type="component" value="Unassembled WGS sequence"/>
</dbReference>
<gene>
    <name evidence="1" type="ORF">TPSD3_01790</name>
</gene>